<dbReference type="InterPro" id="IPR023346">
    <property type="entry name" value="Lysozyme-like_dom_sf"/>
</dbReference>
<protein>
    <submittedName>
        <fullName evidence="6">Nucleoid-associated protein YgaU</fullName>
    </submittedName>
</protein>
<evidence type="ECO:0000256" key="2">
    <source>
        <dbReference type="ARBA" id="ARBA00022801"/>
    </source>
</evidence>
<dbReference type="Pfam" id="PF06737">
    <property type="entry name" value="Transglycosylas"/>
    <property type="match status" value="1"/>
</dbReference>
<dbReference type="Gene3D" id="1.10.530.10">
    <property type="match status" value="1"/>
</dbReference>
<feature type="chain" id="PRO_5047414510" evidence="4">
    <location>
        <begin position="27"/>
        <end position="255"/>
    </location>
</feature>
<evidence type="ECO:0000256" key="3">
    <source>
        <dbReference type="SAM" id="MobiDB-lite"/>
    </source>
</evidence>
<dbReference type="CDD" id="cd00118">
    <property type="entry name" value="LysM"/>
    <property type="match status" value="1"/>
</dbReference>
<comment type="similarity">
    <text evidence="1">Belongs to the transglycosylase family. Rpf subfamily.</text>
</comment>
<dbReference type="Pfam" id="PF01476">
    <property type="entry name" value="LysM"/>
    <property type="match status" value="1"/>
</dbReference>
<evidence type="ECO:0000313" key="7">
    <source>
        <dbReference type="Proteomes" id="UP001230328"/>
    </source>
</evidence>
<proteinExistence type="inferred from homology"/>
<dbReference type="Gene3D" id="3.10.350.10">
    <property type="entry name" value="LysM domain"/>
    <property type="match status" value="1"/>
</dbReference>
<dbReference type="InterPro" id="IPR018392">
    <property type="entry name" value="LysM"/>
</dbReference>
<comment type="caution">
    <text evidence="6">The sequence shown here is derived from an EMBL/GenBank/DDBJ whole genome shotgun (WGS) entry which is preliminary data.</text>
</comment>
<reference evidence="6 7" key="1">
    <citation type="submission" date="2023-07" db="EMBL/GenBank/DDBJ databases">
        <title>Comparative genomics of wheat-associated soil bacteria to identify genetic determinants of phenazine resistance.</title>
        <authorList>
            <person name="Mouncey N."/>
        </authorList>
    </citation>
    <scope>NUCLEOTIDE SEQUENCE [LARGE SCALE GENOMIC DNA]</scope>
    <source>
        <strain evidence="6 7">V2I4</strain>
    </source>
</reference>
<accession>A0ABU0T3R8</accession>
<dbReference type="SUPFAM" id="SSF54106">
    <property type="entry name" value="LysM domain"/>
    <property type="match status" value="1"/>
</dbReference>
<dbReference type="EMBL" id="JAUSZI010000002">
    <property type="protein sequence ID" value="MDQ1030450.1"/>
    <property type="molecule type" value="Genomic_DNA"/>
</dbReference>
<dbReference type="InterPro" id="IPR010618">
    <property type="entry name" value="RPF"/>
</dbReference>
<evidence type="ECO:0000256" key="4">
    <source>
        <dbReference type="SAM" id="SignalP"/>
    </source>
</evidence>
<dbReference type="PROSITE" id="PS51782">
    <property type="entry name" value="LYSM"/>
    <property type="match status" value="1"/>
</dbReference>
<gene>
    <name evidence="6" type="ORF">QF035_008032</name>
</gene>
<evidence type="ECO:0000259" key="5">
    <source>
        <dbReference type="PROSITE" id="PS51782"/>
    </source>
</evidence>
<feature type="domain" description="LysM" evidence="5">
    <location>
        <begin position="136"/>
        <end position="185"/>
    </location>
</feature>
<keyword evidence="2" id="KW-0378">Hydrolase</keyword>
<dbReference type="SUPFAM" id="SSF53955">
    <property type="entry name" value="Lysozyme-like"/>
    <property type="match status" value="1"/>
</dbReference>
<name>A0ABU0T3R8_9ACTN</name>
<evidence type="ECO:0000313" key="6">
    <source>
        <dbReference type="EMBL" id="MDQ1030450.1"/>
    </source>
</evidence>
<dbReference type="Proteomes" id="UP001230328">
    <property type="component" value="Unassembled WGS sequence"/>
</dbReference>
<feature type="region of interest" description="Disordered" evidence="3">
    <location>
        <begin position="189"/>
        <end position="255"/>
    </location>
</feature>
<organism evidence="6 7">
    <name type="scientific">Streptomyces umbrinus</name>
    <dbReference type="NCBI Taxonomy" id="67370"/>
    <lineage>
        <taxon>Bacteria</taxon>
        <taxon>Bacillati</taxon>
        <taxon>Actinomycetota</taxon>
        <taxon>Actinomycetes</taxon>
        <taxon>Kitasatosporales</taxon>
        <taxon>Streptomycetaceae</taxon>
        <taxon>Streptomyces</taxon>
        <taxon>Streptomyces phaeochromogenes group</taxon>
    </lineage>
</organism>
<evidence type="ECO:0000256" key="1">
    <source>
        <dbReference type="ARBA" id="ARBA00010830"/>
    </source>
</evidence>
<dbReference type="InterPro" id="IPR036779">
    <property type="entry name" value="LysM_dom_sf"/>
</dbReference>
<keyword evidence="4" id="KW-0732">Signal</keyword>
<feature type="signal peptide" evidence="4">
    <location>
        <begin position="1"/>
        <end position="26"/>
    </location>
</feature>
<feature type="compositionally biased region" description="Pro residues" evidence="3">
    <location>
        <begin position="235"/>
        <end position="255"/>
    </location>
</feature>
<sequence>MSIKRMRYAAVVAVVLAVLAPAVAVAAPPPAGPPPTAPGPPVPGRVPYDCAKDQWPWGCLAQCESSGRWDANTGNRFYGGLQFWQPTWKAFGGLAYAPRADLATRDEQIRVAEEVLRVQGWEAWPVCAKRYKLKGRAHVVRSGESLVSIARRYRVKGGWKALYKLNRKMVGEHPERLNVGTMLKLPKGAGPGRLVTPVLPPATSPAVPAEDAATGSPSLPDVSDPADSRARAASTPPPVLMGPPLPGPPSPSPRR</sequence>
<keyword evidence="7" id="KW-1185">Reference proteome</keyword>
<dbReference type="SMART" id="SM00257">
    <property type="entry name" value="LysM"/>
    <property type="match status" value="1"/>
</dbReference>
<dbReference type="CDD" id="cd13925">
    <property type="entry name" value="RPF"/>
    <property type="match status" value="1"/>
</dbReference>